<name>A0A2U1JSC7_9BACI</name>
<dbReference type="EMBL" id="QCZG01000044">
    <property type="protein sequence ID" value="PWA07915.1"/>
    <property type="molecule type" value="Genomic_DNA"/>
</dbReference>
<dbReference type="OrthoDB" id="2965214at2"/>
<reference evidence="2 3" key="1">
    <citation type="submission" date="2018-04" db="EMBL/GenBank/DDBJ databases">
        <title>Camelliibacillus theae gen. nov., sp. nov., isolated from Pu'er tea.</title>
        <authorList>
            <person name="Niu L."/>
        </authorList>
    </citation>
    <scope>NUCLEOTIDE SEQUENCE [LARGE SCALE GENOMIC DNA]</scope>
    <source>
        <strain evidence="2 3">T8</strain>
    </source>
</reference>
<dbReference type="Proteomes" id="UP000245998">
    <property type="component" value="Unassembled WGS sequence"/>
</dbReference>
<gene>
    <name evidence="2" type="ORF">DCC39_15845</name>
</gene>
<feature type="coiled-coil region" evidence="1">
    <location>
        <begin position="13"/>
        <end position="68"/>
    </location>
</feature>
<accession>A0A2U1JSC7</accession>
<dbReference type="Gene3D" id="1.20.5.340">
    <property type="match status" value="1"/>
</dbReference>
<keyword evidence="1" id="KW-0175">Coiled coil</keyword>
<organism evidence="2 3">
    <name type="scientific">Pueribacillus theae</name>
    <dbReference type="NCBI Taxonomy" id="2171751"/>
    <lineage>
        <taxon>Bacteria</taxon>
        <taxon>Bacillati</taxon>
        <taxon>Bacillota</taxon>
        <taxon>Bacilli</taxon>
        <taxon>Bacillales</taxon>
        <taxon>Bacillaceae</taxon>
        <taxon>Pueribacillus</taxon>
    </lineage>
</organism>
<comment type="caution">
    <text evidence="2">The sequence shown here is derived from an EMBL/GenBank/DDBJ whole genome shotgun (WGS) entry which is preliminary data.</text>
</comment>
<dbReference type="AlphaFoldDB" id="A0A2U1JSC7"/>
<protein>
    <submittedName>
        <fullName evidence="2">Uncharacterized protein</fullName>
    </submittedName>
</protein>
<evidence type="ECO:0000313" key="3">
    <source>
        <dbReference type="Proteomes" id="UP000245998"/>
    </source>
</evidence>
<proteinExistence type="predicted"/>
<sequence length="150" mass="17193">MDEELLREILSKVDGLGSKMDKIEERMASLEDRMTSLEDRVASLEDRVASLEDRMTSLEDRVTHIEETMATKEDVAEIPFIKGAVIEIHDELGCVKKTGQETREDVQLLKAAQERLEKVQSDQQKIIELLSIKTTVHEAKLKWAELKWAE</sequence>
<evidence type="ECO:0000256" key="1">
    <source>
        <dbReference type="SAM" id="Coils"/>
    </source>
</evidence>
<keyword evidence="3" id="KW-1185">Reference proteome</keyword>
<dbReference type="RefSeq" id="WP_116555878.1">
    <property type="nucleotide sequence ID" value="NZ_QCZG01000044.1"/>
</dbReference>
<dbReference type="SUPFAM" id="SSF57997">
    <property type="entry name" value="Tropomyosin"/>
    <property type="match status" value="1"/>
</dbReference>
<evidence type="ECO:0000313" key="2">
    <source>
        <dbReference type="EMBL" id="PWA07915.1"/>
    </source>
</evidence>